<evidence type="ECO:0000256" key="5">
    <source>
        <dbReference type="ARBA" id="ARBA00023014"/>
    </source>
</evidence>
<evidence type="ECO:0000256" key="2">
    <source>
        <dbReference type="ARBA" id="ARBA00022813"/>
    </source>
</evidence>
<dbReference type="SUPFAM" id="SSF55608">
    <property type="entry name" value="Homing endonucleases"/>
    <property type="match status" value="1"/>
</dbReference>
<dbReference type="InterPro" id="IPR058240">
    <property type="entry name" value="rSAM_sf"/>
</dbReference>
<keyword evidence="1" id="KW-0479">Metal-binding</keyword>
<reference evidence="9" key="1">
    <citation type="journal article" date="2019" name="Int. J. Syst. Evol. Microbiol.">
        <title>The Global Catalogue of Microorganisms (GCM) 10K type strain sequencing project: providing services to taxonomists for standard genome sequencing and annotation.</title>
        <authorList>
            <consortium name="The Broad Institute Genomics Platform"/>
            <consortium name="The Broad Institute Genome Sequencing Center for Infectious Disease"/>
            <person name="Wu L."/>
            <person name="Ma J."/>
        </authorList>
    </citation>
    <scope>NUCLEOTIDE SEQUENCE [LARGE SCALE GENOMIC DNA]</scope>
    <source>
        <strain evidence="9">CCUG 60214</strain>
    </source>
</reference>
<evidence type="ECO:0000256" key="1">
    <source>
        <dbReference type="ARBA" id="ARBA00022723"/>
    </source>
</evidence>
<dbReference type="InterPro" id="IPR030934">
    <property type="entry name" value="Intein_C"/>
</dbReference>
<dbReference type="InterPro" id="IPR003587">
    <property type="entry name" value="Hint_dom_N"/>
</dbReference>
<sequence length="641" mass="69414">MRWDGQKDGADRQQALPGLPGLVRSVRTPDFADVVFHEVNAKSVLNRVQGAGSGKGGGLPFSWTVNPYRGCTHGCTYCLTGDTPVLLADGRTKPIADLSVGEEVFGTSEGRFVVTRVRAHWKTTKPAYRLTLSDGTRVVAGGDHRFLTDEGWKHVTPGRCEDFEERPYLVKGALLVGTGRFATPPAHSDEYREGYLWGVVRGGLPHHPDVLARVREFAGGRVPRENELVEWPTTPGEEWSKGFLAGLFDARGSSTGGELVMSSADSAVFEAAVLALARLRVSHVVEVRGVRVVGGLAERLRFLHLVGPAIPRGNAVEGAEVPVTSRLAVVAVESLGVTRTLYDITTGTGDFVANGLVSHNCFARNTHTYLDLDAGRDFDTQVVVKVNAVDVLRAQLRSPRWRREHVAMGTNTDPYQRAEGRYALMPGIIRALADSGTPFSILTKGTVLARDLPLLAEAASSVPVGIGVSLALLDRELQSGLEPGTPSPQARLELVRRIRDAGLPCGVFVAPVLPWLTDSEEQLDELLASIAATGATGVTVLPLHLRPGAREWFARWLVRERPDLAGRYRELYARGSYVDARYRRRLADRITPLLVRHGLEPRGKREAVGVPGDDEGLWPDGSLPAAATPSAPVDQGQLTLL</sequence>
<keyword evidence="2" id="KW-0068">Autocatalytic cleavage</keyword>
<keyword evidence="5" id="KW-0411">Iron-sulfur</keyword>
<dbReference type="PROSITE" id="PS50818">
    <property type="entry name" value="INTEIN_C_TER"/>
    <property type="match status" value="1"/>
</dbReference>
<dbReference type="RefSeq" id="WP_380721133.1">
    <property type="nucleotide sequence ID" value="NZ_JBHTLK010000019.1"/>
</dbReference>
<dbReference type="InterPro" id="IPR036844">
    <property type="entry name" value="Hint_dom_sf"/>
</dbReference>
<dbReference type="EMBL" id="JBHTLK010000019">
    <property type="protein sequence ID" value="MFD1146792.1"/>
    <property type="molecule type" value="Genomic_DNA"/>
</dbReference>
<evidence type="ECO:0000256" key="3">
    <source>
        <dbReference type="ARBA" id="ARBA00023000"/>
    </source>
</evidence>
<dbReference type="NCBIfam" id="TIGR01445">
    <property type="entry name" value="intein_Nterm"/>
    <property type="match status" value="1"/>
</dbReference>
<dbReference type="SMART" id="SM00306">
    <property type="entry name" value="HintN"/>
    <property type="match status" value="1"/>
</dbReference>
<keyword evidence="4" id="KW-0408">Iron</keyword>
<evidence type="ECO:0000313" key="9">
    <source>
        <dbReference type="Proteomes" id="UP001597168"/>
    </source>
</evidence>
<feature type="domain" description="Radical SAM core" evidence="7">
    <location>
        <begin position="336"/>
        <end position="581"/>
    </location>
</feature>
<dbReference type="Gene3D" id="2.170.16.10">
    <property type="entry name" value="Hedgehog/Intein (Hint) domain"/>
    <property type="match status" value="1"/>
</dbReference>
<protein>
    <submittedName>
        <fullName evidence="8">Intein-containing Rv2578c family radical SAM protein</fullName>
    </submittedName>
</protein>
<dbReference type="InterPro" id="IPR007197">
    <property type="entry name" value="rSAM"/>
</dbReference>
<evidence type="ECO:0000313" key="8">
    <source>
        <dbReference type="EMBL" id="MFD1146792.1"/>
    </source>
</evidence>
<keyword evidence="9" id="KW-1185">Reference proteome</keyword>
<dbReference type="CDD" id="cd00081">
    <property type="entry name" value="Hint"/>
    <property type="match status" value="1"/>
</dbReference>
<gene>
    <name evidence="8" type="ORF">ACFQ3T_06635</name>
</gene>
<dbReference type="NCBIfam" id="NF038136">
    <property type="entry name" value="rSAM_Rv_intein"/>
    <property type="match status" value="1"/>
</dbReference>
<keyword evidence="3" id="KW-0651">Protein splicing</keyword>
<dbReference type="PANTHER" id="PTHR43432:SF3">
    <property type="entry name" value="SLR0285 PROTEIN"/>
    <property type="match status" value="1"/>
</dbReference>
<dbReference type="SUPFAM" id="SSF51294">
    <property type="entry name" value="Hedgehog/intein (Hint) domain"/>
    <property type="match status" value="1"/>
</dbReference>
<feature type="region of interest" description="Disordered" evidence="6">
    <location>
        <begin position="604"/>
        <end position="641"/>
    </location>
</feature>
<accession>A0ABW3QPZ9</accession>
<dbReference type="Pfam" id="PF04055">
    <property type="entry name" value="Radical_SAM"/>
    <property type="match status" value="1"/>
</dbReference>
<dbReference type="Gene3D" id="3.80.30.30">
    <property type="match status" value="1"/>
</dbReference>
<dbReference type="SUPFAM" id="SSF102114">
    <property type="entry name" value="Radical SAM enzymes"/>
    <property type="match status" value="1"/>
</dbReference>
<comment type="caution">
    <text evidence="8">The sequence shown here is derived from an EMBL/GenBank/DDBJ whole genome shotgun (WGS) entry which is preliminary data.</text>
</comment>
<dbReference type="InterPro" id="IPR003586">
    <property type="entry name" value="Hint_dom_C"/>
</dbReference>
<evidence type="ECO:0000259" key="7">
    <source>
        <dbReference type="PROSITE" id="PS51918"/>
    </source>
</evidence>
<evidence type="ECO:0000256" key="4">
    <source>
        <dbReference type="ARBA" id="ARBA00023004"/>
    </source>
</evidence>
<dbReference type="CDD" id="cd01335">
    <property type="entry name" value="Radical_SAM"/>
    <property type="match status" value="1"/>
</dbReference>
<dbReference type="PANTHER" id="PTHR43432">
    <property type="entry name" value="SLR0285 PROTEIN"/>
    <property type="match status" value="1"/>
</dbReference>
<name>A0ABW3QPZ9_9PSEU</name>
<organism evidence="8 9">
    <name type="scientific">Saccharothrix hoggarensis</name>
    <dbReference type="NCBI Taxonomy" id="913853"/>
    <lineage>
        <taxon>Bacteria</taxon>
        <taxon>Bacillati</taxon>
        <taxon>Actinomycetota</taxon>
        <taxon>Actinomycetes</taxon>
        <taxon>Pseudonocardiales</taxon>
        <taxon>Pseudonocardiaceae</taxon>
        <taxon>Saccharothrix</taxon>
    </lineage>
</organism>
<dbReference type="InterPro" id="IPR027434">
    <property type="entry name" value="Homing_endonucl"/>
</dbReference>
<dbReference type="SMART" id="SM00305">
    <property type="entry name" value="HintC"/>
    <property type="match status" value="1"/>
</dbReference>
<dbReference type="PROSITE" id="PS50817">
    <property type="entry name" value="INTEIN_N_TER"/>
    <property type="match status" value="1"/>
</dbReference>
<dbReference type="Proteomes" id="UP001597168">
    <property type="component" value="Unassembled WGS sequence"/>
</dbReference>
<dbReference type="InterPro" id="IPR040086">
    <property type="entry name" value="MJ0683-like"/>
</dbReference>
<dbReference type="NCBIfam" id="TIGR01443">
    <property type="entry name" value="intein_Cterm"/>
    <property type="match status" value="1"/>
</dbReference>
<dbReference type="PROSITE" id="PS51918">
    <property type="entry name" value="RADICAL_SAM"/>
    <property type="match status" value="1"/>
</dbReference>
<proteinExistence type="predicted"/>
<evidence type="ECO:0000256" key="6">
    <source>
        <dbReference type="SAM" id="MobiDB-lite"/>
    </source>
</evidence>
<dbReference type="NCBIfam" id="NF038135">
    <property type="entry name" value="rSAM_Rv2578c"/>
    <property type="match status" value="1"/>
</dbReference>
<dbReference type="InterPro" id="IPR006141">
    <property type="entry name" value="Intein_N"/>
</dbReference>